<reference evidence="3" key="1">
    <citation type="journal article" date="2019" name="Int. J. Syst. Evol. Microbiol.">
        <title>The Global Catalogue of Microorganisms (GCM) 10K type strain sequencing project: providing services to taxonomists for standard genome sequencing and annotation.</title>
        <authorList>
            <consortium name="The Broad Institute Genomics Platform"/>
            <consortium name="The Broad Institute Genome Sequencing Center for Infectious Disease"/>
            <person name="Wu L."/>
            <person name="Ma J."/>
        </authorList>
    </citation>
    <scope>NUCLEOTIDE SEQUENCE [LARGE SCALE GENOMIC DNA]</scope>
    <source>
        <strain evidence="3">JCM 17386</strain>
    </source>
</reference>
<evidence type="ECO:0000313" key="2">
    <source>
        <dbReference type="EMBL" id="GAA4121620.1"/>
    </source>
</evidence>
<sequence length="144" mass="17105">MKTLVKTLKTTVNSITKMNAKLDTIILYVRNIQLLRKFYVENFNLKVLEEDEIWVLLSAGNVNIGFHKIGEQYMQKIQPSNQSYNNVKIVFEIDENLEITRKEFIKKNIPMRELKTFENYNFWLCDGIDPEGNVFQLKKRKNQL</sequence>
<dbReference type="InterPro" id="IPR029068">
    <property type="entry name" value="Glyas_Bleomycin-R_OHBP_Dase"/>
</dbReference>
<proteinExistence type="predicted"/>
<dbReference type="PROSITE" id="PS51819">
    <property type="entry name" value="VOC"/>
    <property type="match status" value="1"/>
</dbReference>
<dbReference type="Proteomes" id="UP001501333">
    <property type="component" value="Unassembled WGS sequence"/>
</dbReference>
<gene>
    <name evidence="2" type="ORF">GCM10022250_03420</name>
</gene>
<organism evidence="2 3">
    <name type="scientific">Flavobacterium chungbukense</name>
    <dbReference type="NCBI Taxonomy" id="877464"/>
    <lineage>
        <taxon>Bacteria</taxon>
        <taxon>Pseudomonadati</taxon>
        <taxon>Bacteroidota</taxon>
        <taxon>Flavobacteriia</taxon>
        <taxon>Flavobacteriales</taxon>
        <taxon>Flavobacteriaceae</taxon>
        <taxon>Flavobacterium</taxon>
    </lineage>
</organism>
<accession>A0ABP7XLQ0</accession>
<feature type="domain" description="VOC" evidence="1">
    <location>
        <begin position="21"/>
        <end position="140"/>
    </location>
</feature>
<dbReference type="Gene3D" id="3.10.180.10">
    <property type="entry name" value="2,3-Dihydroxybiphenyl 1,2-Dioxygenase, domain 1"/>
    <property type="match status" value="1"/>
</dbReference>
<dbReference type="RefSeq" id="WP_229351033.1">
    <property type="nucleotide sequence ID" value="NZ_BAABAO010000003.1"/>
</dbReference>
<protein>
    <recommendedName>
        <fullName evidence="1">VOC domain-containing protein</fullName>
    </recommendedName>
</protein>
<evidence type="ECO:0000313" key="3">
    <source>
        <dbReference type="Proteomes" id="UP001501333"/>
    </source>
</evidence>
<keyword evidence="3" id="KW-1185">Reference proteome</keyword>
<name>A0ABP7XLQ0_9FLAO</name>
<dbReference type="EMBL" id="BAABAO010000003">
    <property type="protein sequence ID" value="GAA4121620.1"/>
    <property type="molecule type" value="Genomic_DNA"/>
</dbReference>
<comment type="caution">
    <text evidence="2">The sequence shown here is derived from an EMBL/GenBank/DDBJ whole genome shotgun (WGS) entry which is preliminary data.</text>
</comment>
<evidence type="ECO:0000259" key="1">
    <source>
        <dbReference type="PROSITE" id="PS51819"/>
    </source>
</evidence>
<dbReference type="InterPro" id="IPR037523">
    <property type="entry name" value="VOC_core"/>
</dbReference>
<dbReference type="SUPFAM" id="SSF54593">
    <property type="entry name" value="Glyoxalase/Bleomycin resistance protein/Dihydroxybiphenyl dioxygenase"/>
    <property type="match status" value="1"/>
</dbReference>